<feature type="region of interest" description="Disordered" evidence="1">
    <location>
        <begin position="247"/>
        <end position="290"/>
    </location>
</feature>
<reference evidence="2" key="3">
    <citation type="submission" date="2025-09" db="UniProtKB">
        <authorList>
            <consortium name="Ensembl"/>
        </authorList>
    </citation>
    <scope>IDENTIFICATION</scope>
</reference>
<accession>A0A4X2L4Y5</accession>
<reference evidence="3" key="1">
    <citation type="submission" date="2018-12" db="EMBL/GenBank/DDBJ databases">
        <authorList>
            <person name="Yazar S."/>
        </authorList>
    </citation>
    <scope>NUCLEOTIDE SEQUENCE [LARGE SCALE GENOMIC DNA]</scope>
</reference>
<dbReference type="PANTHER" id="PTHR35087:SF1">
    <property type="entry name" value="RIKEN CDNA 4930505A04 GENE"/>
    <property type="match status" value="1"/>
</dbReference>
<sequence length="308" mass="34799">MYGLDQMVAQVSSKLSDSAMDLIRGNLVKMRKDNCKISDVHLPDIVERKEKNKCEKEAEKSEQHSENTCPRRPRVMFAKFIRTNARFYNEPVCYIEHPNMGNKQREEKTQVSQDPQSLPSKDLISSSGNKEAWWSHEEILNHHCVPSYDFQSTQRSDFKIPACPLVLPTKYYRKQKAACGIVPLAISDTLPVIENKFSHRFPFIHLFRKSLPPKHHGAFQQTGIKPVRGPGVPKGTEVFQSAPGLCLPEQSKTERGNSMTTTVTSSSSGQSKRSSISECHLSETDVKEATSQLLGRNKRVQAFLGQLK</sequence>
<dbReference type="Pfam" id="PF15667">
    <property type="entry name" value="CMIP6"/>
    <property type="match status" value="2"/>
</dbReference>
<evidence type="ECO:0000313" key="2">
    <source>
        <dbReference type="Ensembl" id="ENSVURP00010019003.1"/>
    </source>
</evidence>
<protein>
    <submittedName>
        <fullName evidence="2">Uncharacterized protein</fullName>
    </submittedName>
</protein>
<dbReference type="GeneTree" id="ENSGT00390000005045"/>
<evidence type="ECO:0000256" key="1">
    <source>
        <dbReference type="SAM" id="MobiDB-lite"/>
    </source>
</evidence>
<gene>
    <name evidence="2" type="primary">CIMIP6</name>
</gene>
<proteinExistence type="predicted"/>
<feature type="compositionally biased region" description="Low complexity" evidence="1">
    <location>
        <begin position="258"/>
        <end position="277"/>
    </location>
</feature>
<dbReference type="Ensembl" id="ENSVURT00010021609.1">
    <property type="protein sequence ID" value="ENSVURP00010019003.1"/>
    <property type="gene ID" value="ENSVURG00010014468.1"/>
</dbReference>
<dbReference type="AlphaFoldDB" id="A0A4X2L4Y5"/>
<feature type="region of interest" description="Disordered" evidence="1">
    <location>
        <begin position="99"/>
        <end position="123"/>
    </location>
</feature>
<dbReference type="Proteomes" id="UP000314987">
    <property type="component" value="Unassembled WGS sequence"/>
</dbReference>
<feature type="compositionally biased region" description="Polar residues" evidence="1">
    <location>
        <begin position="110"/>
        <end position="123"/>
    </location>
</feature>
<dbReference type="STRING" id="29139.ENSVURP00010019003"/>
<name>A0A4X2L4Y5_VOMUR</name>
<keyword evidence="3" id="KW-1185">Reference proteome</keyword>
<evidence type="ECO:0000313" key="3">
    <source>
        <dbReference type="Proteomes" id="UP000314987"/>
    </source>
</evidence>
<dbReference type="OMA" id="RNDFQKP"/>
<reference evidence="2" key="2">
    <citation type="submission" date="2025-08" db="UniProtKB">
        <authorList>
            <consortium name="Ensembl"/>
        </authorList>
    </citation>
    <scope>IDENTIFICATION</scope>
</reference>
<organism evidence="2 3">
    <name type="scientific">Vombatus ursinus</name>
    <name type="common">Common wombat</name>
    <dbReference type="NCBI Taxonomy" id="29139"/>
    <lineage>
        <taxon>Eukaryota</taxon>
        <taxon>Metazoa</taxon>
        <taxon>Chordata</taxon>
        <taxon>Craniata</taxon>
        <taxon>Vertebrata</taxon>
        <taxon>Euteleostomi</taxon>
        <taxon>Mammalia</taxon>
        <taxon>Metatheria</taxon>
        <taxon>Diprotodontia</taxon>
        <taxon>Vombatidae</taxon>
        <taxon>Vombatus</taxon>
    </lineage>
</organism>
<dbReference type="PANTHER" id="PTHR35087">
    <property type="entry name" value="SIMILAR TO HYPOTHETICAL PROTEIN FLJ40298"/>
    <property type="match status" value="1"/>
</dbReference>
<dbReference type="InterPro" id="IPR031365">
    <property type="entry name" value="CMIP6"/>
</dbReference>